<evidence type="ECO:0000256" key="21">
    <source>
        <dbReference type="ARBA" id="ARBA00075307"/>
    </source>
</evidence>
<comment type="subcellular location">
    <subcellularLocation>
        <location evidence="2">Membrane</location>
        <topology evidence="2">Multi-pass membrane protein</topology>
    </subcellularLocation>
</comment>
<dbReference type="GO" id="GO:0046513">
    <property type="term" value="P:ceramide biosynthetic process"/>
    <property type="evidence" value="ECO:0000318"/>
    <property type="project" value="GO_Central"/>
</dbReference>
<dbReference type="SUPFAM" id="SSF56219">
    <property type="entry name" value="DNase I-like"/>
    <property type="match status" value="1"/>
</dbReference>
<feature type="domain" description="Endonuclease/exonuclease/phosphatase" evidence="25">
    <location>
        <begin position="15"/>
        <end position="268"/>
    </location>
</feature>
<accession>A0A6I8NZE1</accession>
<evidence type="ECO:0000256" key="17">
    <source>
        <dbReference type="ARBA" id="ARBA00048325"/>
    </source>
</evidence>
<evidence type="ECO:0000256" key="5">
    <source>
        <dbReference type="ARBA" id="ARBA00006335"/>
    </source>
</evidence>
<keyword evidence="14 24" id="KW-0472">Membrane</keyword>
<evidence type="ECO:0000256" key="8">
    <source>
        <dbReference type="ARBA" id="ARBA00022723"/>
    </source>
</evidence>
<evidence type="ECO:0000256" key="13">
    <source>
        <dbReference type="ARBA" id="ARBA00023098"/>
    </source>
</evidence>
<dbReference type="InterPro" id="IPR038772">
    <property type="entry name" value="Sph/SMPD2-like"/>
</dbReference>
<evidence type="ECO:0000256" key="19">
    <source>
        <dbReference type="ARBA" id="ARBA00051969"/>
    </source>
</evidence>
<evidence type="ECO:0000256" key="6">
    <source>
        <dbReference type="ARBA" id="ARBA00012369"/>
    </source>
</evidence>
<feature type="region of interest" description="Disordered" evidence="23">
    <location>
        <begin position="399"/>
        <end position="419"/>
    </location>
</feature>
<keyword evidence="7 24" id="KW-0812">Transmembrane</keyword>
<evidence type="ECO:0000256" key="12">
    <source>
        <dbReference type="ARBA" id="ARBA00022989"/>
    </source>
</evidence>
<dbReference type="KEGG" id="oaa:107547245"/>
<dbReference type="GO" id="GO:0005783">
    <property type="term" value="C:endoplasmic reticulum"/>
    <property type="evidence" value="ECO:0000318"/>
    <property type="project" value="GO_Central"/>
</dbReference>
<dbReference type="OrthoDB" id="387657at2759"/>
<comment type="similarity">
    <text evidence="5">Belongs to the neutral sphingomyelinase family.</text>
</comment>
<dbReference type="GO" id="GO:0071944">
    <property type="term" value="C:cell periphery"/>
    <property type="evidence" value="ECO:0000318"/>
    <property type="project" value="GO_Central"/>
</dbReference>
<feature type="transmembrane region" description="Helical" evidence="24">
    <location>
        <begin position="317"/>
        <end position="338"/>
    </location>
</feature>
<protein>
    <recommendedName>
        <fullName evidence="20">Sphingomyelin phosphodiesterase 2</fullName>
        <ecNumber evidence="6">3.1.4.12</ecNumber>
    </recommendedName>
    <alternativeName>
        <fullName evidence="21">Lyso-platelet-activating factor-phospholipase C</fullName>
    </alternativeName>
    <alternativeName>
        <fullName evidence="22">Neutral sphingomyelinase</fullName>
    </alternativeName>
</protein>
<dbReference type="GO" id="GO:0046872">
    <property type="term" value="F:metal ion binding"/>
    <property type="evidence" value="ECO:0007669"/>
    <property type="project" value="UniProtKB-KW"/>
</dbReference>
<dbReference type="Gene3D" id="3.60.10.10">
    <property type="entry name" value="Endonuclease/exonuclease/phosphatase"/>
    <property type="match status" value="1"/>
</dbReference>
<dbReference type="InParanoid" id="A0A6I8NZE1"/>
<proteinExistence type="inferred from homology"/>
<evidence type="ECO:0000256" key="9">
    <source>
        <dbReference type="ARBA" id="ARBA00022801"/>
    </source>
</evidence>
<feature type="compositionally biased region" description="Basic and acidic residues" evidence="23">
    <location>
        <begin position="410"/>
        <end position="419"/>
    </location>
</feature>
<dbReference type="InterPro" id="IPR005135">
    <property type="entry name" value="Endo/exonuclease/phosphatase"/>
</dbReference>
<evidence type="ECO:0000256" key="24">
    <source>
        <dbReference type="SAM" id="Phobius"/>
    </source>
</evidence>
<dbReference type="EC" id="3.1.4.12" evidence="6"/>
<evidence type="ECO:0000256" key="1">
    <source>
        <dbReference type="ARBA" id="ARBA00001946"/>
    </source>
</evidence>
<evidence type="ECO:0000313" key="27">
    <source>
        <dbReference type="Proteomes" id="UP000002279"/>
    </source>
</evidence>
<evidence type="ECO:0000256" key="7">
    <source>
        <dbReference type="ARBA" id="ARBA00022692"/>
    </source>
</evidence>
<organism evidence="26 27">
    <name type="scientific">Ornithorhynchus anatinus</name>
    <name type="common">Duckbill platypus</name>
    <dbReference type="NCBI Taxonomy" id="9258"/>
    <lineage>
        <taxon>Eukaryota</taxon>
        <taxon>Metazoa</taxon>
        <taxon>Chordata</taxon>
        <taxon>Craniata</taxon>
        <taxon>Vertebrata</taxon>
        <taxon>Euteleostomi</taxon>
        <taxon>Mammalia</taxon>
        <taxon>Monotremata</taxon>
        <taxon>Ornithorhynchidae</taxon>
        <taxon>Ornithorhynchus</taxon>
    </lineage>
</organism>
<dbReference type="Ensembl" id="ENSOANT00000076383.1">
    <property type="protein sequence ID" value="ENSOANP00000046760.1"/>
    <property type="gene ID" value="ENSOANG00000040569.1"/>
</dbReference>
<dbReference type="PANTHER" id="PTHR16320">
    <property type="entry name" value="SPHINGOMYELINASE FAMILY MEMBER"/>
    <property type="match status" value="1"/>
</dbReference>
<dbReference type="GeneTree" id="ENSGT00390000009166"/>
<dbReference type="Bgee" id="ENSOANG00000040569">
    <property type="expression patterns" value="Expressed in adult mammalian kidney and 8 other cell types or tissues"/>
</dbReference>
<evidence type="ECO:0000256" key="2">
    <source>
        <dbReference type="ARBA" id="ARBA00004141"/>
    </source>
</evidence>
<dbReference type="GO" id="GO:0005901">
    <property type="term" value="C:caveola"/>
    <property type="evidence" value="ECO:0000318"/>
    <property type="project" value="GO_Central"/>
</dbReference>
<comment type="catalytic activity">
    <reaction evidence="15">
        <text>a sphingosylphosphocholine + H2O = a sphingoid base + phosphocholine + H(+)</text>
        <dbReference type="Rhea" id="RHEA:45296"/>
        <dbReference type="ChEBI" id="CHEBI:15377"/>
        <dbReference type="ChEBI" id="CHEBI:15378"/>
        <dbReference type="ChEBI" id="CHEBI:84410"/>
        <dbReference type="ChEBI" id="CHEBI:85171"/>
        <dbReference type="ChEBI" id="CHEBI:295975"/>
    </reaction>
    <physiologicalReaction direction="left-to-right" evidence="15">
        <dbReference type="Rhea" id="RHEA:45297"/>
    </physiologicalReaction>
</comment>
<keyword evidence="27" id="KW-1185">Reference proteome</keyword>
<keyword evidence="13" id="KW-0443">Lipid metabolism</keyword>
<dbReference type="OMA" id="LWTPNVG"/>
<evidence type="ECO:0000256" key="11">
    <source>
        <dbReference type="ARBA" id="ARBA00022919"/>
    </source>
</evidence>
<reference evidence="26 27" key="1">
    <citation type="journal article" date="2008" name="Nature">
        <title>Genome analysis of the platypus reveals unique signatures of evolution.</title>
        <authorList>
            <person name="Warren W.C."/>
            <person name="Hillier L.W."/>
            <person name="Marshall Graves J.A."/>
            <person name="Birney E."/>
            <person name="Ponting C.P."/>
            <person name="Grutzner F."/>
            <person name="Belov K."/>
            <person name="Miller W."/>
            <person name="Clarke L."/>
            <person name="Chinwalla A.T."/>
            <person name="Yang S.P."/>
            <person name="Heger A."/>
            <person name="Locke D.P."/>
            <person name="Miethke P."/>
            <person name="Waters P.D."/>
            <person name="Veyrunes F."/>
            <person name="Fulton L."/>
            <person name="Fulton B."/>
            <person name="Graves T."/>
            <person name="Wallis J."/>
            <person name="Puente X.S."/>
            <person name="Lopez-Otin C."/>
            <person name="Ordonez G.R."/>
            <person name="Eichler E.E."/>
            <person name="Chen L."/>
            <person name="Cheng Z."/>
            <person name="Deakin J.E."/>
            <person name="Alsop A."/>
            <person name="Thompson K."/>
            <person name="Kirby P."/>
            <person name="Papenfuss A.T."/>
            <person name="Wakefield M.J."/>
            <person name="Olender T."/>
            <person name="Lancet D."/>
            <person name="Huttley G.A."/>
            <person name="Smit A.F."/>
            <person name="Pask A."/>
            <person name="Temple-Smith P."/>
            <person name="Batzer M.A."/>
            <person name="Walker J.A."/>
            <person name="Konkel M.K."/>
            <person name="Harris R.S."/>
            <person name="Whittington C.M."/>
            <person name="Wong E.S."/>
            <person name="Gemmell N.J."/>
            <person name="Buschiazzo E."/>
            <person name="Vargas Jentzsch I.M."/>
            <person name="Merkel A."/>
            <person name="Schmitz J."/>
            <person name="Zemann A."/>
            <person name="Churakov G."/>
            <person name="Kriegs J.O."/>
            <person name="Brosius J."/>
            <person name="Murchison E.P."/>
            <person name="Sachidanandam R."/>
            <person name="Smith C."/>
            <person name="Hannon G.J."/>
            <person name="Tsend-Ayush E."/>
            <person name="McMillan D."/>
            <person name="Attenborough R."/>
            <person name="Rens W."/>
            <person name="Ferguson-Smith M."/>
            <person name="Lefevre C.M."/>
            <person name="Sharp J.A."/>
            <person name="Nicholas K.R."/>
            <person name="Ray D.A."/>
            <person name="Kube M."/>
            <person name="Reinhardt R."/>
            <person name="Pringle T.H."/>
            <person name="Taylor J."/>
            <person name="Jones R.C."/>
            <person name="Nixon B."/>
            <person name="Dacheux J.L."/>
            <person name="Niwa H."/>
            <person name="Sekita Y."/>
            <person name="Huang X."/>
            <person name="Stark A."/>
            <person name="Kheradpour P."/>
            <person name="Kellis M."/>
            <person name="Flicek P."/>
            <person name="Chen Y."/>
            <person name="Webber C."/>
            <person name="Hardison R."/>
            <person name="Nelson J."/>
            <person name="Hallsworth-Pepin K."/>
            <person name="Delehaunty K."/>
            <person name="Markovic C."/>
            <person name="Minx P."/>
            <person name="Feng Y."/>
            <person name="Kremitzki C."/>
            <person name="Mitreva M."/>
            <person name="Glasscock J."/>
            <person name="Wylie T."/>
            <person name="Wohldmann P."/>
            <person name="Thiru P."/>
            <person name="Nhan M.N."/>
            <person name="Pohl C.S."/>
            <person name="Smith S.M."/>
            <person name="Hou S."/>
            <person name="Nefedov M."/>
            <person name="de Jong P.J."/>
            <person name="Renfree M.B."/>
            <person name="Mardis E.R."/>
            <person name="Wilson R.K."/>
        </authorList>
    </citation>
    <scope>NUCLEOTIDE SEQUENCE [LARGE SCALE GENOMIC DNA]</scope>
    <source>
        <strain evidence="26 27">Glennie</strain>
    </source>
</reference>
<comment type="pathway">
    <text evidence="3">Lipid metabolism; sphingolipid metabolism.</text>
</comment>
<dbReference type="GO" id="GO:0006685">
    <property type="term" value="P:sphingomyelin catabolic process"/>
    <property type="evidence" value="ECO:0007669"/>
    <property type="project" value="Ensembl"/>
</dbReference>
<dbReference type="InterPro" id="IPR036691">
    <property type="entry name" value="Endo/exonu/phosph_ase_sf"/>
</dbReference>
<evidence type="ECO:0000256" key="14">
    <source>
        <dbReference type="ARBA" id="ARBA00023136"/>
    </source>
</evidence>
<evidence type="ECO:0000256" key="3">
    <source>
        <dbReference type="ARBA" id="ARBA00004760"/>
    </source>
</evidence>
<dbReference type="RefSeq" id="XP_028925195.1">
    <property type="nucleotide sequence ID" value="XM_029069362.2"/>
</dbReference>
<evidence type="ECO:0000256" key="20">
    <source>
        <dbReference type="ARBA" id="ARBA00068543"/>
    </source>
</evidence>
<reference evidence="26" key="2">
    <citation type="submission" date="2025-08" db="UniProtKB">
        <authorList>
            <consortium name="Ensembl"/>
        </authorList>
    </citation>
    <scope>IDENTIFICATION</scope>
    <source>
        <strain evidence="26">Glennie</strain>
    </source>
</reference>
<evidence type="ECO:0000256" key="15">
    <source>
        <dbReference type="ARBA" id="ARBA00047675"/>
    </source>
</evidence>
<evidence type="ECO:0000259" key="25">
    <source>
        <dbReference type="Pfam" id="PF03372"/>
    </source>
</evidence>
<keyword evidence="9" id="KW-0378">Hydrolase</keyword>
<evidence type="ECO:0000256" key="4">
    <source>
        <dbReference type="ARBA" id="ARBA00004991"/>
    </source>
</evidence>
<keyword evidence="12 24" id="KW-1133">Transmembrane helix</keyword>
<dbReference type="FunCoup" id="A0A6I8NZE1">
    <property type="interactions" value="904"/>
</dbReference>
<comment type="catalytic activity">
    <reaction evidence="18">
        <text>1-O-octadecyl-sn-glycero-3-phosphocholine + H2O = 1-O-octadecyl-sn-glycerol + phosphocholine + H(+)</text>
        <dbReference type="Rhea" id="RHEA:39923"/>
        <dbReference type="ChEBI" id="CHEBI:15377"/>
        <dbReference type="ChEBI" id="CHEBI:15378"/>
        <dbReference type="ChEBI" id="CHEBI:74001"/>
        <dbReference type="ChEBI" id="CHEBI:75216"/>
        <dbReference type="ChEBI" id="CHEBI:295975"/>
    </reaction>
    <physiologicalReaction direction="left-to-right" evidence="18">
        <dbReference type="Rhea" id="RHEA:39924"/>
    </physiologicalReaction>
</comment>
<dbReference type="GO" id="GO:0030149">
    <property type="term" value="P:sphingolipid catabolic process"/>
    <property type="evidence" value="ECO:0000318"/>
    <property type="project" value="GO_Central"/>
</dbReference>
<dbReference type="CTD" id="6610"/>
<dbReference type="FunFam" id="3.60.10.10:FF:000033">
    <property type="entry name" value="sphingomyelin phosphodiesterase 2"/>
    <property type="match status" value="1"/>
</dbReference>
<comment type="pathway">
    <text evidence="4">Sphingolipid metabolism.</text>
</comment>
<dbReference type="GO" id="GO:0006684">
    <property type="term" value="P:sphingomyelin metabolic process"/>
    <property type="evidence" value="ECO:0000318"/>
    <property type="project" value="GO_Central"/>
</dbReference>
<evidence type="ECO:0000256" key="23">
    <source>
        <dbReference type="SAM" id="MobiDB-lite"/>
    </source>
</evidence>
<keyword evidence="11" id="KW-0746">Sphingolipid metabolism</keyword>
<comment type="catalytic activity">
    <reaction evidence="16">
        <text>1-hexadecanoyl-sn-glycero-3-phosphocholine + H2O = 1-hexadecanoyl-sn-glycerol + phosphocholine + H(+)</text>
        <dbReference type="Rhea" id="RHEA:41119"/>
        <dbReference type="ChEBI" id="CHEBI:15377"/>
        <dbReference type="ChEBI" id="CHEBI:15378"/>
        <dbReference type="ChEBI" id="CHEBI:72998"/>
        <dbReference type="ChEBI" id="CHEBI:75542"/>
        <dbReference type="ChEBI" id="CHEBI:295975"/>
    </reaction>
    <physiologicalReaction direction="left-to-right" evidence="16">
        <dbReference type="Rhea" id="RHEA:41120"/>
    </physiologicalReaction>
</comment>
<keyword evidence="8" id="KW-0479">Metal-binding</keyword>
<comment type="catalytic activity">
    <reaction evidence="19">
        <text>1-O-hexadecyl-sn-glycero-3-phosphocholine + H2O = 1-O-hexadecyl-sn-glycerol + phosphocholine + H(+)</text>
        <dbReference type="Rhea" id="RHEA:36087"/>
        <dbReference type="ChEBI" id="CHEBI:15377"/>
        <dbReference type="ChEBI" id="CHEBI:15378"/>
        <dbReference type="ChEBI" id="CHEBI:34115"/>
        <dbReference type="ChEBI" id="CHEBI:64496"/>
        <dbReference type="ChEBI" id="CHEBI:295975"/>
    </reaction>
    <physiologicalReaction direction="left-to-right" evidence="19">
        <dbReference type="Rhea" id="RHEA:36088"/>
    </physiologicalReaction>
</comment>
<gene>
    <name evidence="26" type="primary">SMPD2</name>
</gene>
<comment type="catalytic activity">
    <reaction evidence="17">
        <text>an N-(acyl)-sphingosylphosphocholine + H2O = an N-acyl-sphingoid base + phosphocholine + H(+)</text>
        <dbReference type="Rhea" id="RHEA:45300"/>
        <dbReference type="ChEBI" id="CHEBI:15377"/>
        <dbReference type="ChEBI" id="CHEBI:15378"/>
        <dbReference type="ChEBI" id="CHEBI:64583"/>
        <dbReference type="ChEBI" id="CHEBI:83273"/>
        <dbReference type="ChEBI" id="CHEBI:295975"/>
    </reaction>
    <physiologicalReaction direction="left-to-right" evidence="17">
        <dbReference type="Rhea" id="RHEA:45301"/>
    </physiologicalReaction>
</comment>
<dbReference type="PANTHER" id="PTHR16320:SF24">
    <property type="entry name" value="PHOSPHODIESTERASE, PUTATIVE-RELATED"/>
    <property type="match status" value="1"/>
</dbReference>
<dbReference type="Proteomes" id="UP000002279">
    <property type="component" value="Chromosome 7"/>
</dbReference>
<keyword evidence="10" id="KW-0460">Magnesium</keyword>
<sequence>MEPSHALRLQVFDLNCWAIRYLSQQRKERLQRLTDFLSQEHFDLVLLQEVWSERDFEELRRKLSKTYPAAHYFRSGFIGSGLCIFSKHPLREVFLHPFTLNGYPYMLQHGEWFCGKAVGLLGLQIGTLQLNAYVTHLHAEYDRESDCYLPHRVAQAWELAQFIHHTSKTADVVLLCGDLNMHPEDVGCRLLRRWTGLLDAFCETKSFEGCQRGYTLVPENYFVNPKELGPFPEGIRIDYVLFKASSELHISCETLRTTTGRSTSYSDHEALMATLCIQPGPSPAAQPSSNEPPLVDVLSEAREELGRGLARARQRGMATAGLLGLGLALLLGSMPAVAGSWGAWWSWLLLGAPGLALLMGAAARHLFYTYEAKALGEAETELQLVIEILDRSDGLNKGGPRALLEGGDGTDPKLDGGAK</sequence>
<name>A0A6I8NZE1_ORNAN</name>
<evidence type="ECO:0000256" key="22">
    <source>
        <dbReference type="ARBA" id="ARBA00079277"/>
    </source>
</evidence>
<evidence type="ECO:0000256" key="18">
    <source>
        <dbReference type="ARBA" id="ARBA00049346"/>
    </source>
</evidence>
<dbReference type="AlphaFoldDB" id="A0A6I8NZE1"/>
<evidence type="ECO:0000313" key="26">
    <source>
        <dbReference type="Ensembl" id="ENSOANP00000046760.1"/>
    </source>
</evidence>
<dbReference type="GO" id="GO:0004767">
    <property type="term" value="F:sphingomyelin phosphodiesterase activity"/>
    <property type="evidence" value="ECO:0000318"/>
    <property type="project" value="GO_Central"/>
</dbReference>
<feature type="transmembrane region" description="Helical" evidence="24">
    <location>
        <begin position="344"/>
        <end position="363"/>
    </location>
</feature>
<reference evidence="26" key="3">
    <citation type="submission" date="2025-09" db="UniProtKB">
        <authorList>
            <consortium name="Ensembl"/>
        </authorList>
    </citation>
    <scope>IDENTIFICATION</scope>
    <source>
        <strain evidence="26">Glennie</strain>
    </source>
</reference>
<comment type="cofactor">
    <cofactor evidence="1">
        <name>Mg(2+)</name>
        <dbReference type="ChEBI" id="CHEBI:18420"/>
    </cofactor>
</comment>
<evidence type="ECO:0000256" key="16">
    <source>
        <dbReference type="ARBA" id="ARBA00048209"/>
    </source>
</evidence>
<evidence type="ECO:0000256" key="10">
    <source>
        <dbReference type="ARBA" id="ARBA00022842"/>
    </source>
</evidence>
<dbReference type="GeneID" id="107547245"/>
<dbReference type="Pfam" id="PF03372">
    <property type="entry name" value="Exo_endo_phos"/>
    <property type="match status" value="1"/>
</dbReference>